<sequence length="165" mass="18106">MTPAPLPADEDERLNALRALLLLDTPPEERFDRLARFAAEQLGTPIALLTLVDGQRQWFKSRVGLDATETPREISFCGHAILKDELFVVEDASSDPRFSDNPLVTGDPHIRFYAGAPLSAPGGHHIGTLCVIDTVPRTLGRVERSILDALRRLANETLAGQEGEE</sequence>
<proteinExistence type="predicted"/>
<reference evidence="3" key="1">
    <citation type="journal article" date="2019" name="Int. J. Syst. Evol. Microbiol.">
        <title>The Global Catalogue of Microorganisms (GCM) 10K type strain sequencing project: providing services to taxonomists for standard genome sequencing and annotation.</title>
        <authorList>
            <consortium name="The Broad Institute Genomics Platform"/>
            <consortium name="The Broad Institute Genome Sequencing Center for Infectious Disease"/>
            <person name="Wu L."/>
            <person name="Ma J."/>
        </authorList>
    </citation>
    <scope>NUCLEOTIDE SEQUENCE [LARGE SCALE GENOMIC DNA]</scope>
    <source>
        <strain evidence="3">CCUG 2113</strain>
    </source>
</reference>
<dbReference type="InterPro" id="IPR003018">
    <property type="entry name" value="GAF"/>
</dbReference>
<dbReference type="Gene3D" id="3.30.450.40">
    <property type="match status" value="1"/>
</dbReference>
<dbReference type="RefSeq" id="WP_055400728.1">
    <property type="nucleotide sequence ID" value="NZ_JAMXAX010000177.1"/>
</dbReference>
<evidence type="ECO:0000259" key="1">
    <source>
        <dbReference type="SMART" id="SM00065"/>
    </source>
</evidence>
<dbReference type="PANTHER" id="PTHR43102:SF2">
    <property type="entry name" value="GAF DOMAIN-CONTAINING PROTEIN"/>
    <property type="match status" value="1"/>
</dbReference>
<dbReference type="SMART" id="SM00065">
    <property type="entry name" value="GAF"/>
    <property type="match status" value="1"/>
</dbReference>
<keyword evidence="3" id="KW-1185">Reference proteome</keyword>
<protein>
    <submittedName>
        <fullName evidence="2">GAF domain-containing protein</fullName>
    </submittedName>
</protein>
<accession>A0ABV8D8M8</accession>
<dbReference type="PANTHER" id="PTHR43102">
    <property type="entry name" value="SLR1143 PROTEIN"/>
    <property type="match status" value="1"/>
</dbReference>
<dbReference type="Proteomes" id="UP001595693">
    <property type="component" value="Unassembled WGS sequence"/>
</dbReference>
<name>A0ABV8D8M8_9BURK</name>
<dbReference type="Pfam" id="PF01590">
    <property type="entry name" value="GAF"/>
    <property type="match status" value="1"/>
</dbReference>
<evidence type="ECO:0000313" key="2">
    <source>
        <dbReference type="EMBL" id="MFC3934831.1"/>
    </source>
</evidence>
<dbReference type="SUPFAM" id="SSF55781">
    <property type="entry name" value="GAF domain-like"/>
    <property type="match status" value="1"/>
</dbReference>
<organism evidence="2 3">
    <name type="scientific">Acidovorax facilis</name>
    <dbReference type="NCBI Taxonomy" id="12917"/>
    <lineage>
        <taxon>Bacteria</taxon>
        <taxon>Pseudomonadati</taxon>
        <taxon>Pseudomonadota</taxon>
        <taxon>Betaproteobacteria</taxon>
        <taxon>Burkholderiales</taxon>
        <taxon>Comamonadaceae</taxon>
        <taxon>Acidovorax</taxon>
    </lineage>
</organism>
<gene>
    <name evidence="2" type="ORF">ACFOW3_09345</name>
</gene>
<dbReference type="InterPro" id="IPR029016">
    <property type="entry name" value="GAF-like_dom_sf"/>
</dbReference>
<comment type="caution">
    <text evidence="2">The sequence shown here is derived from an EMBL/GenBank/DDBJ whole genome shotgun (WGS) entry which is preliminary data.</text>
</comment>
<dbReference type="EMBL" id="JBHSAJ010000024">
    <property type="protein sequence ID" value="MFC3934831.1"/>
    <property type="molecule type" value="Genomic_DNA"/>
</dbReference>
<feature type="domain" description="GAF" evidence="1">
    <location>
        <begin position="26"/>
        <end position="163"/>
    </location>
</feature>
<evidence type="ECO:0000313" key="3">
    <source>
        <dbReference type="Proteomes" id="UP001595693"/>
    </source>
</evidence>